<gene>
    <name evidence="2" type="ORF">H0185_14275</name>
</gene>
<protein>
    <submittedName>
        <fullName evidence="2">YkyA family protein</fullName>
    </submittedName>
</protein>
<dbReference type="InterPro" id="IPR019454">
    <property type="entry name" value="Lipoprot_YkyA-like"/>
</dbReference>
<sequence length="216" mass="25682">MKQLKLLIILIVIVILGVIFIQYQSNDNQATKIQEIMEKSSSFEREFIENQKELDQYRQKSHAVYSEVIHLEVKDKDLIIQKLEDVNEYIRIKDKLLKEAEESFLKSYNEATSIKEHVKELKDEDQKNQATKLVNLINERKKVLDPFFDDYQEQLTLQTSLYQQMIDGNFDFGKLDEMISDINVYSKEMAEIIQQFNEYSKQSKKVENDFYKMAEV</sequence>
<name>A0ABS7K6R9_9BACI</name>
<dbReference type="Proteomes" id="UP000769780">
    <property type="component" value="Unassembled WGS sequence"/>
</dbReference>
<dbReference type="Gene3D" id="1.20.120.570">
    <property type="entry name" value="YkyA-like"/>
    <property type="match status" value="1"/>
</dbReference>
<proteinExistence type="predicted"/>
<organism evidence="2 3">
    <name type="scientific">Mesobacillus maritimus</name>
    <dbReference type="NCBI Taxonomy" id="1643336"/>
    <lineage>
        <taxon>Bacteria</taxon>
        <taxon>Bacillati</taxon>
        <taxon>Bacillota</taxon>
        <taxon>Bacilli</taxon>
        <taxon>Bacillales</taxon>
        <taxon>Bacillaceae</taxon>
        <taxon>Mesobacillus</taxon>
    </lineage>
</organism>
<accession>A0ABS7K6R9</accession>
<keyword evidence="1" id="KW-0472">Membrane</keyword>
<comment type="caution">
    <text evidence="2">The sequence shown here is derived from an EMBL/GenBank/DDBJ whole genome shotgun (WGS) entry which is preliminary data.</text>
</comment>
<evidence type="ECO:0000313" key="3">
    <source>
        <dbReference type="Proteomes" id="UP000769780"/>
    </source>
</evidence>
<dbReference type="EMBL" id="JACWFH010000017">
    <property type="protein sequence ID" value="MBY0097968.1"/>
    <property type="molecule type" value="Genomic_DNA"/>
</dbReference>
<dbReference type="SUPFAM" id="SSF140423">
    <property type="entry name" value="MW0975(SA0943)-like"/>
    <property type="match status" value="1"/>
</dbReference>
<feature type="transmembrane region" description="Helical" evidence="1">
    <location>
        <begin position="6"/>
        <end position="23"/>
    </location>
</feature>
<dbReference type="RefSeq" id="WP_221874187.1">
    <property type="nucleotide sequence ID" value="NZ_JACWFH010000017.1"/>
</dbReference>
<evidence type="ECO:0000256" key="1">
    <source>
        <dbReference type="SAM" id="Phobius"/>
    </source>
</evidence>
<reference evidence="2 3" key="1">
    <citation type="submission" date="2020-07" db="EMBL/GenBank/DDBJ databases">
        <title>Fungal Genomes of the International Space Station.</title>
        <authorList>
            <person name="Seuylemezian A."/>
            <person name="Singh N.K."/>
            <person name="Wood J."/>
            <person name="Venkateswaran K."/>
        </authorList>
    </citation>
    <scope>NUCLEOTIDE SEQUENCE [LARGE SCALE GENOMIC DNA]</scope>
    <source>
        <strain evidence="2 3">PL-B2</strain>
    </source>
</reference>
<dbReference type="Pfam" id="PF10368">
    <property type="entry name" value="YkyA"/>
    <property type="match status" value="1"/>
</dbReference>
<dbReference type="InterPro" id="IPR036785">
    <property type="entry name" value="YkyA-like_sf"/>
</dbReference>
<keyword evidence="1" id="KW-1133">Transmembrane helix</keyword>
<keyword evidence="3" id="KW-1185">Reference proteome</keyword>
<evidence type="ECO:0000313" key="2">
    <source>
        <dbReference type="EMBL" id="MBY0097968.1"/>
    </source>
</evidence>
<keyword evidence="1" id="KW-0812">Transmembrane</keyword>